<dbReference type="EMBL" id="JAUJFI010000039">
    <property type="protein sequence ID" value="MDQ2103149.1"/>
    <property type="molecule type" value="Genomic_DNA"/>
</dbReference>
<dbReference type="Pfam" id="PF13646">
    <property type="entry name" value="HEAT_2"/>
    <property type="match status" value="2"/>
</dbReference>
<comment type="caution">
    <text evidence="2">The sequence shown here is derived from an EMBL/GenBank/DDBJ whole genome shotgun (WGS) entry which is preliminary data.</text>
</comment>
<dbReference type="InterPro" id="IPR004155">
    <property type="entry name" value="PBS_lyase_HEAT"/>
</dbReference>
<evidence type="ECO:0000313" key="2">
    <source>
        <dbReference type="EMBL" id="MDQ2103149.1"/>
    </source>
</evidence>
<evidence type="ECO:0000313" key="3">
    <source>
        <dbReference type="Proteomes" id="UP001227317"/>
    </source>
</evidence>
<accession>A0ABU0WJP1</accession>
<dbReference type="Gene3D" id="1.25.10.10">
    <property type="entry name" value="Leucine-rich Repeat Variant"/>
    <property type="match status" value="1"/>
</dbReference>
<dbReference type="InterPro" id="IPR016024">
    <property type="entry name" value="ARM-type_fold"/>
</dbReference>
<feature type="region of interest" description="Disordered" evidence="1">
    <location>
        <begin position="34"/>
        <end position="54"/>
    </location>
</feature>
<dbReference type="SUPFAM" id="SSF48371">
    <property type="entry name" value="ARM repeat"/>
    <property type="match status" value="1"/>
</dbReference>
<evidence type="ECO:0000256" key="1">
    <source>
        <dbReference type="SAM" id="MobiDB-lite"/>
    </source>
</evidence>
<gene>
    <name evidence="2" type="ORF">QSG27_10640</name>
</gene>
<name>A0ABU0WJP1_9PROT</name>
<proteinExistence type="predicted"/>
<dbReference type="InterPro" id="IPR011989">
    <property type="entry name" value="ARM-like"/>
</dbReference>
<dbReference type="RefSeq" id="WP_306705892.1">
    <property type="nucleotide sequence ID" value="NZ_JAUJFI010000039.1"/>
</dbReference>
<protein>
    <submittedName>
        <fullName evidence="2">HEAT repeat domain-containing protein</fullName>
    </submittedName>
</protein>
<reference evidence="2 3" key="1">
    <citation type="submission" date="2023-06" db="EMBL/GenBank/DDBJ databases">
        <title>Azospirillum isscasensis sp.nov, a bacterium isolated from rhizosphere soil of rice.</title>
        <authorList>
            <person name="Wang H."/>
        </authorList>
    </citation>
    <scope>NUCLEOTIDE SEQUENCE [LARGE SCALE GENOMIC DNA]</scope>
    <source>
        <strain evidence="2 3">C340-1</strain>
    </source>
</reference>
<keyword evidence="3" id="KW-1185">Reference proteome</keyword>
<dbReference type="Proteomes" id="UP001227317">
    <property type="component" value="Unassembled WGS sequence"/>
</dbReference>
<dbReference type="SMART" id="SM00567">
    <property type="entry name" value="EZ_HEAT"/>
    <property type="match status" value="2"/>
</dbReference>
<organism evidence="2 3">
    <name type="scientific">Azospirillum isscasi</name>
    <dbReference type="NCBI Taxonomy" id="3053926"/>
    <lineage>
        <taxon>Bacteria</taxon>
        <taxon>Pseudomonadati</taxon>
        <taxon>Pseudomonadota</taxon>
        <taxon>Alphaproteobacteria</taxon>
        <taxon>Rhodospirillales</taxon>
        <taxon>Azospirillaceae</taxon>
        <taxon>Azospirillum</taxon>
    </lineage>
</organism>
<sequence>MALVKARKMATAAPAGTADGGDWLTRLDDADPAQRRRAAHALGAHPPDGRPGAVPALSARLAREEEPSVREALLTALVRAGTGEAAAALVPYLASEDVGLRNGVIESLQQMPAAVVMPEVAPLLEAGDSDLRIFAAQLVGKLPHPDRLALLAGVIGRDPHVNVCLAAVEALMDGGDPAALPVVERLAARFPDDPFVAFSVDAARRLFSGA</sequence>